<accession>A0ABR0B124</accession>
<keyword evidence="2" id="KW-1185">Reference proteome</keyword>
<name>A0ABR0B124_9CRUS</name>
<comment type="caution">
    <text evidence="1">The sequence shown here is derived from an EMBL/GenBank/DDBJ whole genome shotgun (WGS) entry which is preliminary data.</text>
</comment>
<evidence type="ECO:0000313" key="1">
    <source>
        <dbReference type="EMBL" id="KAK4031087.1"/>
    </source>
</evidence>
<proteinExistence type="predicted"/>
<gene>
    <name evidence="1" type="ORF">OUZ56_024613</name>
</gene>
<organism evidence="1 2">
    <name type="scientific">Daphnia magna</name>
    <dbReference type="NCBI Taxonomy" id="35525"/>
    <lineage>
        <taxon>Eukaryota</taxon>
        <taxon>Metazoa</taxon>
        <taxon>Ecdysozoa</taxon>
        <taxon>Arthropoda</taxon>
        <taxon>Crustacea</taxon>
        <taxon>Branchiopoda</taxon>
        <taxon>Diplostraca</taxon>
        <taxon>Cladocera</taxon>
        <taxon>Anomopoda</taxon>
        <taxon>Daphniidae</taxon>
        <taxon>Daphnia</taxon>
    </lineage>
</organism>
<sequence length="124" mass="13478">MSARLSCVGTLELRSHRLLAFPERSSCGPRCVWFFGIGIGLSPLLPISVKGASAMNSFFDSFTCRDKFSFVVDKRRRVAFGCSMTPARCLEERRSPLSTTSVKVPGIICVGESSNGFAASSVKF</sequence>
<dbReference type="EMBL" id="JAOYFB010000039">
    <property type="protein sequence ID" value="KAK4031087.1"/>
    <property type="molecule type" value="Genomic_DNA"/>
</dbReference>
<protein>
    <submittedName>
        <fullName evidence="1">Uncharacterized protein</fullName>
    </submittedName>
</protein>
<dbReference type="Proteomes" id="UP001234178">
    <property type="component" value="Unassembled WGS sequence"/>
</dbReference>
<evidence type="ECO:0000313" key="2">
    <source>
        <dbReference type="Proteomes" id="UP001234178"/>
    </source>
</evidence>
<reference evidence="1 2" key="1">
    <citation type="journal article" date="2023" name="Nucleic Acids Res.">
        <title>The hologenome of Daphnia magna reveals possible DNA methylation and microbiome-mediated evolution of the host genome.</title>
        <authorList>
            <person name="Chaturvedi A."/>
            <person name="Li X."/>
            <person name="Dhandapani V."/>
            <person name="Marshall H."/>
            <person name="Kissane S."/>
            <person name="Cuenca-Cambronero M."/>
            <person name="Asole G."/>
            <person name="Calvet F."/>
            <person name="Ruiz-Romero M."/>
            <person name="Marangio P."/>
            <person name="Guigo R."/>
            <person name="Rago D."/>
            <person name="Mirbahai L."/>
            <person name="Eastwood N."/>
            <person name="Colbourne J.K."/>
            <person name="Zhou J."/>
            <person name="Mallon E."/>
            <person name="Orsini L."/>
        </authorList>
    </citation>
    <scope>NUCLEOTIDE SEQUENCE [LARGE SCALE GENOMIC DNA]</scope>
    <source>
        <strain evidence="1">LRV0_1</strain>
    </source>
</reference>